<keyword evidence="3" id="KW-0813">Transport</keyword>
<dbReference type="GO" id="GO:0020037">
    <property type="term" value="F:heme binding"/>
    <property type="evidence" value="ECO:0007669"/>
    <property type="project" value="TreeGrafter"/>
</dbReference>
<dbReference type="GO" id="GO:0140575">
    <property type="term" value="F:transmembrane monodehydroascorbate reductase activity"/>
    <property type="evidence" value="ECO:0007669"/>
    <property type="project" value="InterPro"/>
</dbReference>
<evidence type="ECO:0000256" key="9">
    <source>
        <dbReference type="ARBA" id="ARBA00023004"/>
    </source>
</evidence>
<protein>
    <recommendedName>
        <fullName evidence="12">Cytochrome b561 domain-containing protein</fullName>
    </recommendedName>
</protein>
<feature type="transmembrane region" description="Helical" evidence="11">
    <location>
        <begin position="73"/>
        <end position="92"/>
    </location>
</feature>
<dbReference type="GO" id="GO:0016020">
    <property type="term" value="C:membrane"/>
    <property type="evidence" value="ECO:0007669"/>
    <property type="project" value="UniProtKB-SubCell"/>
</dbReference>
<feature type="transmembrane region" description="Helical" evidence="11">
    <location>
        <begin position="104"/>
        <end position="125"/>
    </location>
</feature>
<accession>A0AAN6JJ95</accession>
<evidence type="ECO:0000256" key="3">
    <source>
        <dbReference type="ARBA" id="ARBA00022448"/>
    </source>
</evidence>
<dbReference type="PANTHER" id="PTHR15422:SF24">
    <property type="entry name" value="DOMON RELATED DOMAIN-CONTAINING PROTEIN"/>
    <property type="match status" value="1"/>
</dbReference>
<dbReference type="Gene3D" id="1.20.120.1770">
    <property type="match status" value="1"/>
</dbReference>
<dbReference type="CDD" id="cd08760">
    <property type="entry name" value="Cyt_b561_FRRS1_like"/>
    <property type="match status" value="1"/>
</dbReference>
<evidence type="ECO:0000256" key="4">
    <source>
        <dbReference type="ARBA" id="ARBA00022617"/>
    </source>
</evidence>
<evidence type="ECO:0000313" key="13">
    <source>
        <dbReference type="EMBL" id="KAK0526669.1"/>
    </source>
</evidence>
<dbReference type="InterPro" id="IPR045150">
    <property type="entry name" value="CYB561D1/2"/>
</dbReference>
<evidence type="ECO:0000256" key="7">
    <source>
        <dbReference type="ARBA" id="ARBA00022982"/>
    </source>
</evidence>
<keyword evidence="10 11" id="KW-0472">Membrane</keyword>
<evidence type="ECO:0000313" key="14">
    <source>
        <dbReference type="Proteomes" id="UP001176521"/>
    </source>
</evidence>
<dbReference type="AlphaFoldDB" id="A0AAN6JJ95"/>
<keyword evidence="7" id="KW-0249">Electron transport</keyword>
<feature type="domain" description="Cytochrome b561" evidence="12">
    <location>
        <begin position="1"/>
        <end position="194"/>
    </location>
</feature>
<feature type="transmembrane region" description="Helical" evidence="11">
    <location>
        <begin position="169"/>
        <end position="190"/>
    </location>
</feature>
<keyword evidence="14" id="KW-1185">Reference proteome</keyword>
<evidence type="ECO:0000256" key="1">
    <source>
        <dbReference type="ARBA" id="ARBA00001970"/>
    </source>
</evidence>
<evidence type="ECO:0000256" key="11">
    <source>
        <dbReference type="SAM" id="Phobius"/>
    </source>
</evidence>
<dbReference type="InterPro" id="IPR006593">
    <property type="entry name" value="Cyt_b561/ferric_Rdtase_TM"/>
</dbReference>
<comment type="cofactor">
    <cofactor evidence="1">
        <name>heme b</name>
        <dbReference type="ChEBI" id="CHEBI:60344"/>
    </cofactor>
</comment>
<reference evidence="13" key="1">
    <citation type="journal article" date="2023" name="PhytoFront">
        <title>Draft Genome Resources of Seven Strains of Tilletia horrida, Causal Agent of Kernel Smut of Rice.</title>
        <authorList>
            <person name="Khanal S."/>
            <person name="Antony Babu S."/>
            <person name="Zhou X.G."/>
        </authorList>
    </citation>
    <scope>NUCLEOTIDE SEQUENCE</scope>
    <source>
        <strain evidence="13">TX3</strain>
    </source>
</reference>
<dbReference type="SMART" id="SM00665">
    <property type="entry name" value="B561"/>
    <property type="match status" value="1"/>
</dbReference>
<dbReference type="EMBL" id="JAPDMQ010000345">
    <property type="protein sequence ID" value="KAK0526669.1"/>
    <property type="molecule type" value="Genomic_DNA"/>
</dbReference>
<evidence type="ECO:0000256" key="2">
    <source>
        <dbReference type="ARBA" id="ARBA00004141"/>
    </source>
</evidence>
<evidence type="ECO:0000256" key="5">
    <source>
        <dbReference type="ARBA" id="ARBA00022692"/>
    </source>
</evidence>
<evidence type="ECO:0000259" key="12">
    <source>
        <dbReference type="PROSITE" id="PS50939"/>
    </source>
</evidence>
<gene>
    <name evidence="13" type="ORF">OC842_005125</name>
</gene>
<feature type="transmembrane region" description="Helical" evidence="11">
    <location>
        <begin position="137"/>
        <end position="157"/>
    </location>
</feature>
<dbReference type="PROSITE" id="PS50939">
    <property type="entry name" value="CYTOCHROME_B561"/>
    <property type="match status" value="1"/>
</dbReference>
<dbReference type="PANTHER" id="PTHR15422">
    <property type="entry name" value="OS05G0565100 PROTEIN"/>
    <property type="match status" value="1"/>
</dbReference>
<feature type="transmembrane region" description="Helical" evidence="11">
    <location>
        <begin position="28"/>
        <end position="52"/>
    </location>
</feature>
<proteinExistence type="predicted"/>
<comment type="caution">
    <text evidence="13">The sequence shown here is derived from an EMBL/GenBank/DDBJ whole genome shotgun (WGS) entry which is preliminary data.</text>
</comment>
<keyword evidence="9" id="KW-0408">Iron</keyword>
<organism evidence="13 14">
    <name type="scientific">Tilletia horrida</name>
    <dbReference type="NCBI Taxonomy" id="155126"/>
    <lineage>
        <taxon>Eukaryota</taxon>
        <taxon>Fungi</taxon>
        <taxon>Dikarya</taxon>
        <taxon>Basidiomycota</taxon>
        <taxon>Ustilaginomycotina</taxon>
        <taxon>Exobasidiomycetes</taxon>
        <taxon>Tilletiales</taxon>
        <taxon>Tilletiaceae</taxon>
        <taxon>Tilletia</taxon>
    </lineage>
</organism>
<sequence length="211" mass="23091">MATSAALNKSGVSVADAPHRDLSQFRTWAFLLHAVLMIVTFLGIFASGILFGRFGRTFLPNSWFRKHRAIQTAGVLTMVVAAVFAIIGVQIAGIPHFSRPHQQLGLIIIVLVLLQAIGGQAGHVIRQKYGHRAQNAFHVVGGIAIFVLGAINVQRGLKDWGWKPDPRWGSWLLGWSILLGLVFVAGLGLVPAQRREELDRVAAEERAPLLR</sequence>
<dbReference type="GO" id="GO:0046872">
    <property type="term" value="F:metal ion binding"/>
    <property type="evidence" value="ECO:0007669"/>
    <property type="project" value="UniProtKB-KW"/>
</dbReference>
<keyword evidence="6" id="KW-0479">Metal-binding</keyword>
<keyword evidence="5 11" id="KW-0812">Transmembrane</keyword>
<dbReference type="Pfam" id="PF03188">
    <property type="entry name" value="Cytochrom_B561"/>
    <property type="match status" value="1"/>
</dbReference>
<keyword evidence="4" id="KW-0349">Heme</keyword>
<evidence type="ECO:0000256" key="6">
    <source>
        <dbReference type="ARBA" id="ARBA00022723"/>
    </source>
</evidence>
<dbReference type="Proteomes" id="UP001176521">
    <property type="component" value="Unassembled WGS sequence"/>
</dbReference>
<evidence type="ECO:0000256" key="10">
    <source>
        <dbReference type="ARBA" id="ARBA00023136"/>
    </source>
</evidence>
<name>A0AAN6JJ95_9BASI</name>
<keyword evidence="8 11" id="KW-1133">Transmembrane helix</keyword>
<comment type="subcellular location">
    <subcellularLocation>
        <location evidence="2">Membrane</location>
        <topology evidence="2">Multi-pass membrane protein</topology>
    </subcellularLocation>
</comment>
<evidence type="ECO:0000256" key="8">
    <source>
        <dbReference type="ARBA" id="ARBA00022989"/>
    </source>
</evidence>